<dbReference type="SUPFAM" id="SSF64484">
    <property type="entry name" value="beta and beta-prime subunits of DNA dependent RNA-polymerase"/>
    <property type="match status" value="1"/>
</dbReference>
<dbReference type="EC" id="2.7.7.6" evidence="2"/>
<keyword evidence="5" id="KW-0548">Nucleotidyltransferase</keyword>
<keyword evidence="3" id="KW-0240">DNA-directed RNA polymerase</keyword>
<dbReference type="InterPro" id="IPR042102">
    <property type="entry name" value="RNA_pol_Rpb1_3_sf"/>
</dbReference>
<dbReference type="GO" id="GO:0003677">
    <property type="term" value="F:DNA binding"/>
    <property type="evidence" value="ECO:0007669"/>
    <property type="project" value="InterPro"/>
</dbReference>
<dbReference type="InterPro" id="IPR007080">
    <property type="entry name" value="RNA_pol_Rpb1_1"/>
</dbReference>
<feature type="region of interest" description="Disordered" evidence="7">
    <location>
        <begin position="1"/>
        <end position="23"/>
    </location>
</feature>
<protein>
    <recommendedName>
        <fullName evidence="2">DNA-directed RNA polymerase</fullName>
        <ecNumber evidence="2">2.7.7.6</ecNumber>
    </recommendedName>
</protein>
<dbReference type="GO" id="GO:0005736">
    <property type="term" value="C:RNA polymerase I complex"/>
    <property type="evidence" value="ECO:0007669"/>
    <property type="project" value="TreeGrafter"/>
</dbReference>
<dbReference type="PANTHER" id="PTHR19376">
    <property type="entry name" value="DNA-DIRECTED RNA POLYMERASE"/>
    <property type="match status" value="1"/>
</dbReference>
<dbReference type="Gene3D" id="3.30.1490.180">
    <property type="entry name" value="RNA polymerase ii"/>
    <property type="match status" value="1"/>
</dbReference>
<dbReference type="PANTHER" id="PTHR19376:SF11">
    <property type="entry name" value="DNA-DIRECTED RNA POLYMERASE I SUBUNIT RPA1"/>
    <property type="match status" value="1"/>
</dbReference>
<dbReference type="EMBL" id="MN740698">
    <property type="protein sequence ID" value="QHU08572.1"/>
    <property type="molecule type" value="Genomic_DNA"/>
</dbReference>
<evidence type="ECO:0000313" key="9">
    <source>
        <dbReference type="EMBL" id="QHU08572.1"/>
    </source>
</evidence>
<proteinExistence type="inferred from homology"/>
<dbReference type="Pfam" id="PF04983">
    <property type="entry name" value="RNA_pol_Rpb1_3"/>
    <property type="match status" value="1"/>
</dbReference>
<dbReference type="InterPro" id="IPR036161">
    <property type="entry name" value="RPB6/omega-like_sf"/>
</dbReference>
<dbReference type="InterPro" id="IPR045867">
    <property type="entry name" value="DNA-dir_RpoC_beta_prime"/>
</dbReference>
<dbReference type="GO" id="GO:0006351">
    <property type="term" value="P:DNA-templated transcription"/>
    <property type="evidence" value="ECO:0007669"/>
    <property type="project" value="InterPro"/>
</dbReference>
<dbReference type="Pfam" id="PF05000">
    <property type="entry name" value="RNA_pol_Rpb1_4"/>
    <property type="match status" value="1"/>
</dbReference>
<accession>A0A6C0JS40</accession>
<evidence type="ECO:0000256" key="4">
    <source>
        <dbReference type="ARBA" id="ARBA00022679"/>
    </source>
</evidence>
<dbReference type="InterPro" id="IPR006592">
    <property type="entry name" value="RNA_pol_N"/>
</dbReference>
<evidence type="ECO:0000256" key="7">
    <source>
        <dbReference type="SAM" id="MobiDB-lite"/>
    </source>
</evidence>
<dbReference type="Gene3D" id="3.90.940.10">
    <property type="match status" value="1"/>
</dbReference>
<dbReference type="Pfam" id="PF00623">
    <property type="entry name" value="RNA_pol_Rpb1_2"/>
    <property type="match status" value="1"/>
</dbReference>
<evidence type="ECO:0000256" key="2">
    <source>
        <dbReference type="ARBA" id="ARBA00012418"/>
    </source>
</evidence>
<feature type="domain" description="RNA polymerase N-terminal" evidence="8">
    <location>
        <begin position="259"/>
        <end position="529"/>
    </location>
</feature>
<dbReference type="Gene3D" id="2.40.40.20">
    <property type="match status" value="1"/>
</dbReference>
<name>A0A6C0JS40_9ZZZZ</name>
<evidence type="ECO:0000256" key="5">
    <source>
        <dbReference type="ARBA" id="ARBA00022695"/>
    </source>
</evidence>
<evidence type="ECO:0000256" key="1">
    <source>
        <dbReference type="ARBA" id="ARBA00006460"/>
    </source>
</evidence>
<dbReference type="SUPFAM" id="SSF63562">
    <property type="entry name" value="RPB6/omega subunit-like"/>
    <property type="match status" value="1"/>
</dbReference>
<dbReference type="InterPro" id="IPR038120">
    <property type="entry name" value="Rpb1_funnel_sf"/>
</dbReference>
<evidence type="ECO:0000259" key="8">
    <source>
        <dbReference type="SMART" id="SM00663"/>
    </source>
</evidence>
<evidence type="ECO:0000256" key="6">
    <source>
        <dbReference type="ARBA" id="ARBA00023163"/>
    </source>
</evidence>
<keyword evidence="4" id="KW-0808">Transferase</keyword>
<evidence type="ECO:0000256" key="3">
    <source>
        <dbReference type="ARBA" id="ARBA00022478"/>
    </source>
</evidence>
<dbReference type="Gene3D" id="1.10.274.100">
    <property type="entry name" value="RNA polymerase Rpb1, domain 3"/>
    <property type="match status" value="1"/>
</dbReference>
<dbReference type="AlphaFoldDB" id="A0A6C0JS40"/>
<dbReference type="Pfam" id="PF04997">
    <property type="entry name" value="RNA_pol_Rpb1_1"/>
    <property type="match status" value="1"/>
</dbReference>
<comment type="similarity">
    <text evidence="1">Belongs to the RNA polymerase beta' chain family.</text>
</comment>
<reference evidence="9" key="1">
    <citation type="journal article" date="2020" name="Nature">
        <title>Giant virus diversity and host interactions through global metagenomics.</title>
        <authorList>
            <person name="Schulz F."/>
            <person name="Roux S."/>
            <person name="Paez-Espino D."/>
            <person name="Jungbluth S."/>
            <person name="Walsh D.A."/>
            <person name="Denef V.J."/>
            <person name="McMahon K.D."/>
            <person name="Konstantinidis K.T."/>
            <person name="Eloe-Fadrosh E.A."/>
            <person name="Kyrpides N.C."/>
            <person name="Woyke T."/>
        </authorList>
    </citation>
    <scope>NUCLEOTIDE SEQUENCE</scope>
    <source>
        <strain evidence="9">GVMAG-S-1063924-116</strain>
    </source>
</reference>
<dbReference type="SMART" id="SM00663">
    <property type="entry name" value="RPOLA_N"/>
    <property type="match status" value="1"/>
</dbReference>
<dbReference type="Gene3D" id="1.10.132.30">
    <property type="match status" value="1"/>
</dbReference>
<keyword evidence="6" id="KW-0804">Transcription</keyword>
<organism evidence="9">
    <name type="scientific">viral metagenome</name>
    <dbReference type="NCBI Taxonomy" id="1070528"/>
    <lineage>
        <taxon>unclassified sequences</taxon>
        <taxon>metagenomes</taxon>
        <taxon>organismal metagenomes</taxon>
    </lineage>
</organism>
<dbReference type="InterPro" id="IPR007066">
    <property type="entry name" value="RNA_pol_Rpb1_3"/>
</dbReference>
<dbReference type="InterPro" id="IPR000722">
    <property type="entry name" value="RNA_pol_asu"/>
</dbReference>
<dbReference type="GO" id="GO:0003899">
    <property type="term" value="F:DNA-directed RNA polymerase activity"/>
    <property type="evidence" value="ECO:0007669"/>
    <property type="project" value="UniProtKB-EC"/>
</dbReference>
<dbReference type="InterPro" id="IPR007083">
    <property type="entry name" value="RNA_pol_Rpb1_4"/>
</dbReference>
<sequence>MHRVNRKLGSRVGNKPSSSGLKNMYSRSVKADKTFVAQDLMVKQRAIRDQVPEGDITAVGVTMWKYEHQKGVAPCTVNADLDSSLNKSGMGPSDYSTICNVCNLTSECCGHYGLFNINTNHLFKSKSPDLAGVGGLIINPLYHSHVVKILISVCNSCSTPFISKLQMKEFGFDKIAEPAALLTKLADKANKSDFQCRRTTDESPCKLNPIYALKDKSDKGQIRTSENQLISVHYAFMVLDAIREEDKELLGFKGEAHPRDLFIRAELITPPKFRPVSITEGDDAHLDPMTLHYKKIVGSKDSDELWTSVSEMHFQKGGTGREKNETTQSQLKAKTGLFSAGQTARQNQAGRSVGGGSVEVPPDYVEIPSSHASKFTVPEKVTSFNFKRLTDTVREGRSLYFADNKGNFMNSRKDAELRIGMTVYRFVQDGDPLLFSRQPVLTKLSLICLKARVSKDPRSKTYVIHLSDTEGPNADFDGDEFNLQVPQDPRATAEALYLLGPEYNSTNPADGTPVIRYVMNQVTYAYDSTAEDASLGPLAYISMLDCIENYVTEEDVEDLNTRLSCYNMSKYSGRAIFSLLFPRDFSMKYKRRGGEMVIIENGVLIQGQIDKPVLNSHNGIASNIIKLYGGKTHIRMLAMASLMAAKWLNETGFTVGPADLPEIPSDMEKRMEVAYTELQREMKDLGWTKSGRLEQNRELDLINVTSEIKGKVLRDAMKLMKDTNLFKISSEGAGTKGSSTNITHLSASVGQIYKNGKVVGTHSGKGTRAICYSQPFDTDPEMRGYSINSYTKGLKMVPFSVSQGEGASRTIDMSKNTPLNGTRAKNGVAATQNIITTNNNEKMTLDGKLITTDFAYGFDPKNMVVSGGKSLPFNVSSLVTQLNSEAGWRDNSIGEDGQCSVQRDYVRKEPTKPITNFVSEYERPRVVGERAAQLAENDVPRIPAEEIDYYDNCLTIAMKEYEAGLLDDFLSVRKYTDRKVSVAKMSEYA</sequence>